<protein>
    <submittedName>
        <fullName evidence="1">DUF6247 family protein</fullName>
    </submittedName>
</protein>
<accession>A0ABW2XHQ8</accession>
<keyword evidence="2" id="KW-1185">Reference proteome</keyword>
<dbReference type="InterPro" id="IPR046214">
    <property type="entry name" value="DUF6247"/>
</dbReference>
<dbReference type="EMBL" id="JBHTGP010000007">
    <property type="protein sequence ID" value="MFD0686027.1"/>
    <property type="molecule type" value="Genomic_DNA"/>
</dbReference>
<organism evidence="1 2">
    <name type="scientific">Actinomadura fibrosa</name>
    <dbReference type="NCBI Taxonomy" id="111802"/>
    <lineage>
        <taxon>Bacteria</taxon>
        <taxon>Bacillati</taxon>
        <taxon>Actinomycetota</taxon>
        <taxon>Actinomycetes</taxon>
        <taxon>Streptosporangiales</taxon>
        <taxon>Thermomonosporaceae</taxon>
        <taxon>Actinomadura</taxon>
    </lineage>
</organism>
<sequence>MTAQPIEEDDPLDPERILNDLPERERGAFLDAYRAALADARDPAGWKNLRRTLRLWSLMAIATNRPGHYHARERARAGTGEGMLLDDAVKRFRTA</sequence>
<dbReference type="Pfam" id="PF19760">
    <property type="entry name" value="DUF6247"/>
    <property type="match status" value="1"/>
</dbReference>
<evidence type="ECO:0000313" key="1">
    <source>
        <dbReference type="EMBL" id="MFD0686027.1"/>
    </source>
</evidence>
<evidence type="ECO:0000313" key="2">
    <source>
        <dbReference type="Proteomes" id="UP001597063"/>
    </source>
</evidence>
<gene>
    <name evidence="1" type="ORF">ACFQZM_16100</name>
</gene>
<dbReference type="Proteomes" id="UP001597063">
    <property type="component" value="Unassembled WGS sequence"/>
</dbReference>
<name>A0ABW2XHQ8_9ACTN</name>
<comment type="caution">
    <text evidence="1">The sequence shown here is derived from an EMBL/GenBank/DDBJ whole genome shotgun (WGS) entry which is preliminary data.</text>
</comment>
<dbReference type="RefSeq" id="WP_131755638.1">
    <property type="nucleotide sequence ID" value="NZ_CAACUY010000007.1"/>
</dbReference>
<reference evidence="2" key="1">
    <citation type="journal article" date="2019" name="Int. J. Syst. Evol. Microbiol.">
        <title>The Global Catalogue of Microorganisms (GCM) 10K type strain sequencing project: providing services to taxonomists for standard genome sequencing and annotation.</title>
        <authorList>
            <consortium name="The Broad Institute Genomics Platform"/>
            <consortium name="The Broad Institute Genome Sequencing Center for Infectious Disease"/>
            <person name="Wu L."/>
            <person name="Ma J."/>
        </authorList>
    </citation>
    <scope>NUCLEOTIDE SEQUENCE [LARGE SCALE GENOMIC DNA]</scope>
    <source>
        <strain evidence="2">JCM 9371</strain>
    </source>
</reference>
<proteinExistence type="predicted"/>